<dbReference type="PANTHER" id="PTHR37915:SF3">
    <property type="match status" value="1"/>
</dbReference>
<proteinExistence type="predicted"/>
<protein>
    <submittedName>
        <fullName evidence="1">Uncharacterized protein</fullName>
    </submittedName>
</protein>
<evidence type="ECO:0000313" key="1">
    <source>
        <dbReference type="EMBL" id="CAF4389301.1"/>
    </source>
</evidence>
<feature type="non-terminal residue" evidence="1">
    <location>
        <position position="1"/>
    </location>
</feature>
<reference evidence="1" key="1">
    <citation type="submission" date="2021-02" db="EMBL/GenBank/DDBJ databases">
        <authorList>
            <person name="Nowell W R."/>
        </authorList>
    </citation>
    <scope>NUCLEOTIDE SEQUENCE</scope>
</reference>
<accession>A0A820NE62</accession>
<comment type="caution">
    <text evidence="1">The sequence shown here is derived from an EMBL/GenBank/DDBJ whole genome shotgun (WGS) entry which is preliminary data.</text>
</comment>
<organism evidence="1 2">
    <name type="scientific">Adineta steineri</name>
    <dbReference type="NCBI Taxonomy" id="433720"/>
    <lineage>
        <taxon>Eukaryota</taxon>
        <taxon>Metazoa</taxon>
        <taxon>Spiralia</taxon>
        <taxon>Gnathifera</taxon>
        <taxon>Rotifera</taxon>
        <taxon>Eurotatoria</taxon>
        <taxon>Bdelloidea</taxon>
        <taxon>Adinetida</taxon>
        <taxon>Adinetidae</taxon>
        <taxon>Adineta</taxon>
    </lineage>
</organism>
<dbReference type="EMBL" id="CAJOBB010022969">
    <property type="protein sequence ID" value="CAF4389301.1"/>
    <property type="molecule type" value="Genomic_DNA"/>
</dbReference>
<dbReference type="AlphaFoldDB" id="A0A820NE62"/>
<sequence>LDAERNEQTLQQAVHKGKVLETTYNELNEAMENYVRLPSQQFANLVKRYIHFRKATELEDRIQSDIYDNETKDVLEKMESFCERRADEISKQMLGIRQERTHLAEVLTEKFDNLEDENSIFLIRPLYSYQGR</sequence>
<name>A0A820NE62_9BILA</name>
<evidence type="ECO:0000313" key="2">
    <source>
        <dbReference type="Proteomes" id="UP000663868"/>
    </source>
</evidence>
<gene>
    <name evidence="1" type="ORF">KXQ929_LOCUS50364</name>
</gene>
<dbReference type="Proteomes" id="UP000663868">
    <property type="component" value="Unassembled WGS sequence"/>
</dbReference>
<dbReference type="PANTHER" id="PTHR37915">
    <property type="match status" value="1"/>
</dbReference>